<keyword evidence="5 7" id="KW-0807">Transducer</keyword>
<dbReference type="InterPro" id="IPR004089">
    <property type="entry name" value="MCPsignal_dom"/>
</dbReference>
<dbReference type="AlphaFoldDB" id="A0A5C1E8I4"/>
<dbReference type="Pfam" id="PF00015">
    <property type="entry name" value="MCPsignal"/>
    <property type="match status" value="1"/>
</dbReference>
<evidence type="ECO:0000313" key="12">
    <source>
        <dbReference type="Proteomes" id="UP000323671"/>
    </source>
</evidence>
<feature type="domain" description="HAMP" evidence="10">
    <location>
        <begin position="342"/>
        <end position="394"/>
    </location>
</feature>
<dbReference type="PANTHER" id="PTHR32089">
    <property type="entry name" value="METHYL-ACCEPTING CHEMOTAXIS PROTEIN MCPB"/>
    <property type="match status" value="1"/>
</dbReference>
<comment type="subcellular location">
    <subcellularLocation>
        <location evidence="1">Membrane</location>
        <topology evidence="1">Multi-pass membrane protein</topology>
    </subcellularLocation>
</comment>
<dbReference type="GO" id="GO:0007165">
    <property type="term" value="P:signal transduction"/>
    <property type="evidence" value="ECO:0007669"/>
    <property type="project" value="UniProtKB-KW"/>
</dbReference>
<dbReference type="KEGG" id="otr:OTERR_14790"/>
<evidence type="ECO:0000256" key="5">
    <source>
        <dbReference type="ARBA" id="ARBA00023224"/>
    </source>
</evidence>
<dbReference type="InterPro" id="IPR003660">
    <property type="entry name" value="HAMP_dom"/>
</dbReference>
<dbReference type="PANTHER" id="PTHR32089:SF119">
    <property type="entry name" value="METHYL-ACCEPTING CHEMOTAXIS PROTEIN CTPL"/>
    <property type="match status" value="1"/>
</dbReference>
<keyword evidence="2 8" id="KW-0812">Transmembrane</keyword>
<dbReference type="EMBL" id="CP022579">
    <property type="protein sequence ID" value="QEL64955.1"/>
    <property type="molecule type" value="Genomic_DNA"/>
</dbReference>
<protein>
    <submittedName>
        <fullName evidence="11">Putative citrate chemoreceptor protein</fullName>
    </submittedName>
</protein>
<evidence type="ECO:0000256" key="6">
    <source>
        <dbReference type="ARBA" id="ARBA00029447"/>
    </source>
</evidence>
<evidence type="ECO:0000259" key="9">
    <source>
        <dbReference type="PROSITE" id="PS50111"/>
    </source>
</evidence>
<dbReference type="PROSITE" id="PS50111">
    <property type="entry name" value="CHEMOTAXIS_TRANSDUC_2"/>
    <property type="match status" value="1"/>
</dbReference>
<dbReference type="Pfam" id="PF00672">
    <property type="entry name" value="HAMP"/>
    <property type="match status" value="1"/>
</dbReference>
<dbReference type="GO" id="GO:0006935">
    <property type="term" value="P:chemotaxis"/>
    <property type="evidence" value="ECO:0007669"/>
    <property type="project" value="UniProtKB-ARBA"/>
</dbReference>
<dbReference type="GO" id="GO:0016020">
    <property type="term" value="C:membrane"/>
    <property type="evidence" value="ECO:0007669"/>
    <property type="project" value="UniProtKB-SubCell"/>
</dbReference>
<dbReference type="Gene3D" id="1.10.287.950">
    <property type="entry name" value="Methyl-accepting chemotaxis protein"/>
    <property type="match status" value="1"/>
</dbReference>
<keyword evidence="4 8" id="KW-0472">Membrane</keyword>
<feature type="transmembrane region" description="Helical" evidence="8">
    <location>
        <begin position="21"/>
        <end position="41"/>
    </location>
</feature>
<evidence type="ECO:0000256" key="1">
    <source>
        <dbReference type="ARBA" id="ARBA00004141"/>
    </source>
</evidence>
<keyword evidence="12" id="KW-1185">Reference proteome</keyword>
<evidence type="ECO:0000256" key="7">
    <source>
        <dbReference type="PROSITE-ProRule" id="PRU00284"/>
    </source>
</evidence>
<dbReference type="Proteomes" id="UP000323671">
    <property type="component" value="Chromosome"/>
</dbReference>
<keyword evidence="3 8" id="KW-1133">Transmembrane helix</keyword>
<feature type="domain" description="Methyl-accepting transducer" evidence="9">
    <location>
        <begin position="399"/>
        <end position="635"/>
    </location>
</feature>
<evidence type="ECO:0000256" key="3">
    <source>
        <dbReference type="ARBA" id="ARBA00022989"/>
    </source>
</evidence>
<keyword evidence="11" id="KW-0675">Receptor</keyword>
<evidence type="ECO:0000313" key="11">
    <source>
        <dbReference type="EMBL" id="QEL64955.1"/>
    </source>
</evidence>
<gene>
    <name evidence="11" type="primary">tcp</name>
    <name evidence="11" type="ORF">OTERR_14790</name>
</gene>
<dbReference type="FunFam" id="1.10.287.950:FF:000001">
    <property type="entry name" value="Methyl-accepting chemotaxis sensory transducer"/>
    <property type="match status" value="1"/>
</dbReference>
<comment type="similarity">
    <text evidence="6">Belongs to the methyl-accepting chemotaxis (MCP) protein family.</text>
</comment>
<evidence type="ECO:0000256" key="4">
    <source>
        <dbReference type="ARBA" id="ARBA00023136"/>
    </source>
</evidence>
<evidence type="ECO:0000256" key="2">
    <source>
        <dbReference type="ARBA" id="ARBA00022692"/>
    </source>
</evidence>
<evidence type="ECO:0000256" key="8">
    <source>
        <dbReference type="SAM" id="Phobius"/>
    </source>
</evidence>
<dbReference type="SUPFAM" id="SSF58104">
    <property type="entry name" value="Methyl-accepting chemotaxis protein (MCP) signaling domain"/>
    <property type="match status" value="1"/>
</dbReference>
<organism evidence="11 12">
    <name type="scientific">Oryzomicrobium terrae</name>
    <dbReference type="NCBI Taxonomy" id="1735038"/>
    <lineage>
        <taxon>Bacteria</taxon>
        <taxon>Pseudomonadati</taxon>
        <taxon>Pseudomonadota</taxon>
        <taxon>Betaproteobacteria</taxon>
        <taxon>Rhodocyclales</taxon>
        <taxon>Rhodocyclaceae</taxon>
        <taxon>Oryzomicrobium</taxon>
    </lineage>
</organism>
<dbReference type="RefSeq" id="WP_187775331.1">
    <property type="nucleotide sequence ID" value="NZ_CP022579.1"/>
</dbReference>
<dbReference type="CDD" id="cd11386">
    <property type="entry name" value="MCP_signal"/>
    <property type="match status" value="1"/>
</dbReference>
<dbReference type="PROSITE" id="PS50885">
    <property type="entry name" value="HAMP"/>
    <property type="match status" value="1"/>
</dbReference>
<sequence length="671" mass="71050">MSLFLTPAVALMNRLRYGRKFALIGAVALAAIAIVFAGLFIQLREVITQSRQELAGIELLQPFGSLIQASQQHRGLSGGVLGGNDALKGKLDQRTRDIERMVGDLDGRLPAELRGSPRWTSVREEWQSIQSDGLSWVASENIGAHTRLIDDLLLMQMDTADHFHITVDPDMGSFYLLETAVVKLPSMLERLGQTRALGTAILAKKQIADSQKVSLGVLAAQVRDTLRFLNLNLDKAAALNPVVRDTLQNAAKEISAGSEEVVTLVGQDLLTGSLATESTAFFDQVTRAIDKGYVQYFDTLLPTARELIDARIVKAEQTLAIAVGATVLLALLFSYLAAGVARAVSESIGEVAAGAQRIASGDLGARVRVRSQDELHAVGNCFNQVAESFAALVQNVQSSAHRLTEAAEGLARSSREISISTQNQSESASAMAASVEQMSVGVDHISQNADATRALSAEAETMSGQGASVVGNVVEGIGAIAEVVHRSSATMADLGRHSESITTIVNTIKEIADQTNLLALNAAIEAARAGEAGRGFAVVADEVRKLAERTASSTQEIATMVGAIQNGVKEAVVGMDEGVARVGDGVRLTHEAGATMTHLQAGAREVAGKVEEITEALREQSAAAQDIARNVERIAQMAEENSAAVAENASTAGELESLAEYLQGEVGRFRV</sequence>
<evidence type="ECO:0000259" key="10">
    <source>
        <dbReference type="PROSITE" id="PS50885"/>
    </source>
</evidence>
<dbReference type="SMART" id="SM00304">
    <property type="entry name" value="HAMP"/>
    <property type="match status" value="1"/>
</dbReference>
<dbReference type="SMART" id="SM00283">
    <property type="entry name" value="MA"/>
    <property type="match status" value="1"/>
</dbReference>
<reference evidence="11 12" key="1">
    <citation type="submission" date="2017-07" db="EMBL/GenBank/DDBJ databases">
        <title>Complete genome sequence of Oryzomicrobium terrae TPP412.</title>
        <authorList>
            <person name="Chiu L.-W."/>
            <person name="Lo K.-J."/>
            <person name="Tsai Y.-M."/>
            <person name="Lin S.-S."/>
            <person name="Kuo C.-H."/>
            <person name="Liu C.-T."/>
        </authorList>
    </citation>
    <scope>NUCLEOTIDE SEQUENCE [LARGE SCALE GENOMIC DNA]</scope>
    <source>
        <strain evidence="11 12">TPP412</strain>
    </source>
</reference>
<accession>A0A5C1E8I4</accession>
<name>A0A5C1E8I4_9RHOO</name>
<proteinExistence type="inferred from homology"/>
<dbReference type="CDD" id="cd06225">
    <property type="entry name" value="HAMP"/>
    <property type="match status" value="1"/>
</dbReference>